<comment type="subcellular location">
    <subcellularLocation>
        <location evidence="1">Cell membrane</location>
        <topology evidence="1">Multi-pass membrane protein</topology>
    </subcellularLocation>
</comment>
<keyword evidence="6 8" id="KW-0472">Membrane</keyword>
<dbReference type="Proteomes" id="UP000285655">
    <property type="component" value="Unassembled WGS sequence"/>
</dbReference>
<comment type="caution">
    <text evidence="9">The sequence shown here is derived from an EMBL/GenBank/DDBJ whole genome shotgun (WGS) entry which is preliminary data.</text>
</comment>
<keyword evidence="3" id="KW-0808">Transferase</keyword>
<feature type="transmembrane region" description="Helical" evidence="8">
    <location>
        <begin position="166"/>
        <end position="189"/>
    </location>
</feature>
<dbReference type="GO" id="GO:0016758">
    <property type="term" value="F:hexosyltransferase activity"/>
    <property type="evidence" value="ECO:0007669"/>
    <property type="project" value="InterPro"/>
</dbReference>
<keyword evidence="5 8" id="KW-1133">Transmembrane helix</keyword>
<evidence type="ECO:0000256" key="3">
    <source>
        <dbReference type="ARBA" id="ARBA00022679"/>
    </source>
</evidence>
<evidence type="ECO:0000256" key="8">
    <source>
        <dbReference type="SAM" id="Phobius"/>
    </source>
</evidence>
<evidence type="ECO:0000256" key="5">
    <source>
        <dbReference type="ARBA" id="ARBA00022989"/>
    </source>
</evidence>
<evidence type="ECO:0000256" key="7">
    <source>
        <dbReference type="ARBA" id="ARBA00024033"/>
    </source>
</evidence>
<dbReference type="EMBL" id="QZJW01000054">
    <property type="protein sequence ID" value="RJO60142.1"/>
    <property type="molecule type" value="Genomic_DNA"/>
</dbReference>
<evidence type="ECO:0000256" key="6">
    <source>
        <dbReference type="ARBA" id="ARBA00023136"/>
    </source>
</evidence>
<accession>A0A419DAQ6</accession>
<evidence type="ECO:0000256" key="1">
    <source>
        <dbReference type="ARBA" id="ARBA00004651"/>
    </source>
</evidence>
<feature type="transmembrane region" description="Helical" evidence="8">
    <location>
        <begin position="142"/>
        <end position="159"/>
    </location>
</feature>
<feature type="transmembrane region" description="Helical" evidence="8">
    <location>
        <begin position="230"/>
        <end position="250"/>
    </location>
</feature>
<evidence type="ECO:0000313" key="9">
    <source>
        <dbReference type="EMBL" id="RJO60142.1"/>
    </source>
</evidence>
<reference evidence="9 10" key="1">
    <citation type="journal article" date="2017" name="ISME J.">
        <title>Energy and carbon metabolisms in a deep terrestrial subsurface fluid microbial community.</title>
        <authorList>
            <person name="Momper L."/>
            <person name="Jungbluth S.P."/>
            <person name="Lee M.D."/>
            <person name="Amend J.P."/>
        </authorList>
    </citation>
    <scope>NUCLEOTIDE SEQUENCE [LARGE SCALE GENOMIC DNA]</scope>
    <source>
        <strain evidence="9">SURF_29</strain>
    </source>
</reference>
<evidence type="ECO:0000313" key="10">
    <source>
        <dbReference type="Proteomes" id="UP000285655"/>
    </source>
</evidence>
<feature type="transmembrane region" description="Helical" evidence="8">
    <location>
        <begin position="379"/>
        <end position="401"/>
    </location>
</feature>
<protein>
    <submittedName>
        <fullName evidence="9">DUF2029 domain-containing protein</fullName>
    </submittedName>
</protein>
<sequence>MKIGGNFERFLKIGVIVLGIIFYSYYGIYKMLFVHFDLVGSDFIRGYFAAKNFISGGILYLMPKNWNPYGYPPIATVFFLPFAYLKANHAVFSWFVINHIIIIISGWMIFKSCSKENRANSAVATIAVMGYSYPLYGNILTGNINIIIFFCTIAAYSFLLHKRESFVPFLLSIATCIKIYPALFIAIFFRNKHYRLIKYFILSLLCLGLISLLIFGVDIHIYYILTLPNMLHFVGILQSMSFVYVIKILFPGLAKTNIFIVNALFGILLLGSWWLRSAKNSLEETSVSTAMVNLFIITVVTVMLFPSSWLYYHALFIFPFYQIIFSWLLDKKRFKCFPCFMILFFLINFWEPITYHLPLTPDGLTTIKTIGENSLNYPILYPFLYSCSFMLNLLFFFWLLLNYEPLLQSFIKEK</sequence>
<proteinExistence type="inferred from homology"/>
<dbReference type="Pfam" id="PF09594">
    <property type="entry name" value="GT87"/>
    <property type="match status" value="1"/>
</dbReference>
<feature type="transmembrane region" description="Helical" evidence="8">
    <location>
        <begin position="12"/>
        <end position="32"/>
    </location>
</feature>
<evidence type="ECO:0000256" key="4">
    <source>
        <dbReference type="ARBA" id="ARBA00022692"/>
    </source>
</evidence>
<keyword evidence="4 8" id="KW-0812">Transmembrane</keyword>
<dbReference type="AlphaFoldDB" id="A0A419DAQ6"/>
<evidence type="ECO:0000256" key="2">
    <source>
        <dbReference type="ARBA" id="ARBA00022475"/>
    </source>
</evidence>
<dbReference type="InterPro" id="IPR018584">
    <property type="entry name" value="GT87"/>
</dbReference>
<name>A0A419DAQ6_9BACT</name>
<organism evidence="9 10">
    <name type="scientific">candidate division WS5 bacterium</name>
    <dbReference type="NCBI Taxonomy" id="2093353"/>
    <lineage>
        <taxon>Bacteria</taxon>
        <taxon>candidate division WS5</taxon>
    </lineage>
</organism>
<keyword evidence="2" id="KW-1003">Cell membrane</keyword>
<gene>
    <name evidence="9" type="ORF">C4544_06160</name>
</gene>
<comment type="similarity">
    <text evidence="7">Belongs to the glycosyltransferase 87 family.</text>
</comment>
<feature type="transmembrane region" description="Helical" evidence="8">
    <location>
        <begin position="201"/>
        <end position="223"/>
    </location>
</feature>
<feature type="transmembrane region" description="Helical" evidence="8">
    <location>
        <begin position="336"/>
        <end position="359"/>
    </location>
</feature>
<feature type="transmembrane region" description="Helical" evidence="8">
    <location>
        <begin position="256"/>
        <end position="275"/>
    </location>
</feature>
<feature type="transmembrane region" description="Helical" evidence="8">
    <location>
        <begin position="91"/>
        <end position="110"/>
    </location>
</feature>
<dbReference type="GO" id="GO:0005886">
    <property type="term" value="C:plasma membrane"/>
    <property type="evidence" value="ECO:0007669"/>
    <property type="project" value="UniProtKB-SubCell"/>
</dbReference>